<feature type="compositionally biased region" description="Acidic residues" evidence="1">
    <location>
        <begin position="47"/>
        <end position="57"/>
    </location>
</feature>
<evidence type="ECO:0000256" key="1">
    <source>
        <dbReference type="SAM" id="MobiDB-lite"/>
    </source>
</evidence>
<keyword evidence="3" id="KW-1185">Reference proteome</keyword>
<proteinExistence type="predicted"/>
<dbReference type="Proteomes" id="UP001358586">
    <property type="component" value="Chromosome 3"/>
</dbReference>
<evidence type="ECO:0000313" key="3">
    <source>
        <dbReference type="Proteomes" id="UP001358586"/>
    </source>
</evidence>
<gene>
    <name evidence="2" type="ORF">PVK06_007409</name>
</gene>
<dbReference type="EMBL" id="JARKNE010000003">
    <property type="protein sequence ID" value="KAK5838674.1"/>
    <property type="molecule type" value="Genomic_DNA"/>
</dbReference>
<reference evidence="2 3" key="1">
    <citation type="submission" date="2023-03" db="EMBL/GenBank/DDBJ databases">
        <title>WGS of Gossypium arboreum.</title>
        <authorList>
            <person name="Yu D."/>
        </authorList>
    </citation>
    <scope>NUCLEOTIDE SEQUENCE [LARGE SCALE GENOMIC DNA]</scope>
    <source>
        <tissue evidence="2">Leaf</tissue>
    </source>
</reference>
<comment type="caution">
    <text evidence="2">The sequence shown here is derived from an EMBL/GenBank/DDBJ whole genome shotgun (WGS) entry which is preliminary data.</text>
</comment>
<organism evidence="2 3">
    <name type="scientific">Gossypium arboreum</name>
    <name type="common">Tree cotton</name>
    <name type="synonym">Gossypium nanking</name>
    <dbReference type="NCBI Taxonomy" id="29729"/>
    <lineage>
        <taxon>Eukaryota</taxon>
        <taxon>Viridiplantae</taxon>
        <taxon>Streptophyta</taxon>
        <taxon>Embryophyta</taxon>
        <taxon>Tracheophyta</taxon>
        <taxon>Spermatophyta</taxon>
        <taxon>Magnoliopsida</taxon>
        <taxon>eudicotyledons</taxon>
        <taxon>Gunneridae</taxon>
        <taxon>Pentapetalae</taxon>
        <taxon>rosids</taxon>
        <taxon>malvids</taxon>
        <taxon>Malvales</taxon>
        <taxon>Malvaceae</taxon>
        <taxon>Malvoideae</taxon>
        <taxon>Gossypium</taxon>
    </lineage>
</organism>
<accession>A0ABR0QH87</accession>
<name>A0ABR0QH87_GOSAR</name>
<evidence type="ECO:0000313" key="2">
    <source>
        <dbReference type="EMBL" id="KAK5838674.1"/>
    </source>
</evidence>
<protein>
    <submittedName>
        <fullName evidence="2">Uncharacterized protein</fullName>
    </submittedName>
</protein>
<feature type="region of interest" description="Disordered" evidence="1">
    <location>
        <begin position="41"/>
        <end position="121"/>
    </location>
</feature>
<sequence length="121" mass="13942">MSSTEQFLRPRTVIGDNLFVQFVELQRNQLKEWNQRRKEILNVPRLEDDDEGDDDDNSFPPYDYEQAFQSGYPSTKGVKIRDQSERSPTQSLGRRATKAIVGRKTGRGKGIMMEEPETSSD</sequence>